<evidence type="ECO:0008006" key="4">
    <source>
        <dbReference type="Google" id="ProtNLM"/>
    </source>
</evidence>
<dbReference type="EMBL" id="JTDF01021765">
    <property type="protein sequence ID" value="KAF8561407.1"/>
    <property type="molecule type" value="Genomic_DNA"/>
</dbReference>
<name>A0A8T0D4E1_9TREM</name>
<dbReference type="AlphaFoldDB" id="A0A8T0D4E1"/>
<proteinExistence type="predicted"/>
<comment type="caution">
    <text evidence="2">The sequence shown here is derived from an EMBL/GenBank/DDBJ whole genome shotgun (WGS) entry which is preliminary data.</text>
</comment>
<dbReference type="PANTHER" id="PTHR15967:SF0">
    <property type="entry name" value="E2F-ASSOCIATED PHOSPHOPROTEIN"/>
    <property type="match status" value="1"/>
</dbReference>
<evidence type="ECO:0000313" key="3">
    <source>
        <dbReference type="Proteomes" id="UP000699462"/>
    </source>
</evidence>
<dbReference type="GO" id="GO:0005634">
    <property type="term" value="C:nucleus"/>
    <property type="evidence" value="ECO:0007669"/>
    <property type="project" value="TreeGrafter"/>
</dbReference>
<dbReference type="PANTHER" id="PTHR15967">
    <property type="entry name" value="E2F-ASSOCIATED PHOSPHOPROTEIN"/>
    <property type="match status" value="1"/>
</dbReference>
<gene>
    <name evidence="2" type="ORF">P879_01808</name>
</gene>
<reference evidence="2 3" key="1">
    <citation type="submission" date="2019-07" db="EMBL/GenBank/DDBJ databases">
        <title>Annotation for the trematode Paragonimus westermani.</title>
        <authorList>
            <person name="Choi Y.-J."/>
        </authorList>
    </citation>
    <scope>NUCLEOTIDE SEQUENCE [LARGE SCALE GENOMIC DNA]</scope>
    <source>
        <strain evidence="2">180907_Pwestermani</strain>
    </source>
</reference>
<evidence type="ECO:0000256" key="1">
    <source>
        <dbReference type="SAM" id="MobiDB-lite"/>
    </source>
</evidence>
<evidence type="ECO:0000313" key="2">
    <source>
        <dbReference type="EMBL" id="KAF8561407.1"/>
    </source>
</evidence>
<organism evidence="2 3">
    <name type="scientific">Paragonimus westermani</name>
    <dbReference type="NCBI Taxonomy" id="34504"/>
    <lineage>
        <taxon>Eukaryota</taxon>
        <taxon>Metazoa</taxon>
        <taxon>Spiralia</taxon>
        <taxon>Lophotrochozoa</taxon>
        <taxon>Platyhelminthes</taxon>
        <taxon>Trematoda</taxon>
        <taxon>Digenea</taxon>
        <taxon>Plagiorchiida</taxon>
        <taxon>Troglotremata</taxon>
        <taxon>Troglotrematidae</taxon>
        <taxon>Paragonimus</taxon>
    </lineage>
</organism>
<dbReference type="Proteomes" id="UP000699462">
    <property type="component" value="Unassembled WGS sequence"/>
</dbReference>
<feature type="region of interest" description="Disordered" evidence="1">
    <location>
        <begin position="156"/>
        <end position="188"/>
    </location>
</feature>
<protein>
    <recommendedName>
        <fullName evidence="4">E2F-associated phosphoprotein</fullName>
    </recommendedName>
</protein>
<dbReference type="InterPro" id="IPR019370">
    <property type="entry name" value="E2F-assoc_phosphoprotein"/>
</dbReference>
<accession>A0A8T0D4E1</accession>
<keyword evidence="3" id="KW-1185">Reference proteome</keyword>
<dbReference type="Pfam" id="PF10238">
    <property type="entry name" value="Eapp_C"/>
    <property type="match status" value="1"/>
</dbReference>
<sequence length="227" mass="25182">MFACHYDGCDSDSELSSEACSQEEVDYVAYSKSEAQKFESIMNDELDAIVQDLVPCTRRIGGRRKVHFHTSTSEHEDSRIALSEKDELFYDDEEDDENAQWVRENLPGGKNRYSHAVLNCPSCMTVLAVDCRRDSLNRTHYRSTCPINCAADETSQPLPPEVKLNRNKKPKRDNSSVHGNESGTESNAVSPVGRLFAVSCDICDAPVGVKDVEAGVVTFTNVLASHT</sequence>
<dbReference type="OrthoDB" id="122464at2759"/>
<feature type="compositionally biased region" description="Polar residues" evidence="1">
    <location>
        <begin position="176"/>
        <end position="188"/>
    </location>
</feature>